<proteinExistence type="predicted"/>
<evidence type="ECO:0000256" key="2">
    <source>
        <dbReference type="ARBA" id="ARBA00022842"/>
    </source>
</evidence>
<dbReference type="PANTHER" id="PTHR46470">
    <property type="entry name" value="N-ACYLNEURAMINATE-9-PHOSPHATASE"/>
    <property type="match status" value="1"/>
</dbReference>
<dbReference type="PANTHER" id="PTHR46470:SF4">
    <property type="entry name" value="5-AMINO-6-(5-PHOSPHO-D-RIBITYLAMINO)URACIL PHOSPHATASE YIGB"/>
    <property type="match status" value="1"/>
</dbReference>
<evidence type="ECO:0000256" key="1">
    <source>
        <dbReference type="ARBA" id="ARBA00022801"/>
    </source>
</evidence>
<dbReference type="SFLD" id="SFLDG01129">
    <property type="entry name" value="C1.5:_HAD__Beta-PGM__Phosphata"/>
    <property type="match status" value="1"/>
</dbReference>
<dbReference type="InterPro" id="IPR036412">
    <property type="entry name" value="HAD-like_sf"/>
</dbReference>
<dbReference type="GO" id="GO:0016787">
    <property type="term" value="F:hydrolase activity"/>
    <property type="evidence" value="ECO:0007669"/>
    <property type="project" value="UniProtKB-KW"/>
</dbReference>
<dbReference type="Gene3D" id="1.10.150.240">
    <property type="entry name" value="Putative phosphatase, domain 2"/>
    <property type="match status" value="1"/>
</dbReference>
<dbReference type="AlphaFoldDB" id="A0A7X5HW54"/>
<comment type="caution">
    <text evidence="3">The sequence shown here is derived from an EMBL/GenBank/DDBJ whole genome shotgun (WGS) entry which is preliminary data.</text>
</comment>
<dbReference type="Pfam" id="PF00702">
    <property type="entry name" value="Hydrolase"/>
    <property type="match status" value="1"/>
</dbReference>
<dbReference type="GO" id="GO:0009231">
    <property type="term" value="P:riboflavin biosynthetic process"/>
    <property type="evidence" value="ECO:0007669"/>
    <property type="project" value="TreeGrafter"/>
</dbReference>
<dbReference type="Proteomes" id="UP000461585">
    <property type="component" value="Unassembled WGS sequence"/>
</dbReference>
<dbReference type="EMBL" id="JAAEEH010000020">
    <property type="protein sequence ID" value="NDL67762.1"/>
    <property type="molecule type" value="Genomic_DNA"/>
</dbReference>
<reference evidence="3 4" key="1">
    <citation type="submission" date="2020-01" db="EMBL/GenBank/DDBJ databases">
        <title>Anaeroalcalibacter tamaniensis gen. nov., sp. nov., moderately halophilic strictly anaerobic fermenter bacterium from mud volcano of Taman peninsula.</title>
        <authorList>
            <person name="Frolova A."/>
            <person name="Merkel A.Y."/>
            <person name="Slobodkin A.I."/>
        </authorList>
    </citation>
    <scope>NUCLEOTIDE SEQUENCE [LARGE SCALE GENOMIC DNA]</scope>
    <source>
        <strain evidence="3 4">F-3ap</strain>
    </source>
</reference>
<accession>A0A7X5HW54</accession>
<dbReference type="InterPro" id="IPR051400">
    <property type="entry name" value="HAD-like_hydrolase"/>
</dbReference>
<dbReference type="RefSeq" id="WP_162370490.1">
    <property type="nucleotide sequence ID" value="NZ_JAAEEH010000020.1"/>
</dbReference>
<dbReference type="SUPFAM" id="SSF56784">
    <property type="entry name" value="HAD-like"/>
    <property type="match status" value="1"/>
</dbReference>
<keyword evidence="4" id="KW-1185">Reference proteome</keyword>
<gene>
    <name evidence="3" type="ORF">GXN74_08430</name>
</gene>
<dbReference type="InterPro" id="IPR023214">
    <property type="entry name" value="HAD_sf"/>
</dbReference>
<protein>
    <submittedName>
        <fullName evidence="3">HAD family hydrolase</fullName>
    </submittedName>
</protein>
<dbReference type="SFLD" id="SFLDS00003">
    <property type="entry name" value="Haloacid_Dehalogenase"/>
    <property type="match status" value="1"/>
</dbReference>
<name>A0A7X5HW54_9FIRM</name>
<keyword evidence="2" id="KW-0460">Magnesium</keyword>
<evidence type="ECO:0000313" key="3">
    <source>
        <dbReference type="EMBL" id="NDL67762.1"/>
    </source>
</evidence>
<dbReference type="Gene3D" id="3.40.50.1000">
    <property type="entry name" value="HAD superfamily/HAD-like"/>
    <property type="match status" value="1"/>
</dbReference>
<organism evidence="3 4">
    <name type="scientific">Anaerotalea alkaliphila</name>
    <dbReference type="NCBI Taxonomy" id="2662126"/>
    <lineage>
        <taxon>Bacteria</taxon>
        <taxon>Bacillati</taxon>
        <taxon>Bacillota</taxon>
        <taxon>Clostridia</taxon>
        <taxon>Eubacteriales</taxon>
        <taxon>Anaerotalea</taxon>
    </lineage>
</organism>
<dbReference type="InterPro" id="IPR023198">
    <property type="entry name" value="PGP-like_dom2"/>
</dbReference>
<keyword evidence="1 3" id="KW-0378">Hydrolase</keyword>
<sequence>MIRTIAFDCMETLIDMDLLPGKDDYFLWGLEGSGLERLSGLDREGLLMAYREAALALEAEFQGLREYPLRARYARVAEKVLPGLDRRGILAMAAEMEERFMGIYGSHCYVSGEKRKALEALAKELPLHVLSNFKVEGGIARLLERCGVGELFAGIHTSMEAGWRKPHPRTYAYLAERTGFAYGETLFVGDDRECDYLAPRALGMQALWYRQGVRTKGPEEIGSFLEIGERLGRGGTGQ</sequence>
<evidence type="ECO:0000313" key="4">
    <source>
        <dbReference type="Proteomes" id="UP000461585"/>
    </source>
</evidence>